<gene>
    <name evidence="2" type="ORF">OTU49_013673</name>
</gene>
<keyword evidence="3" id="KW-1185">Reference proteome</keyword>
<feature type="region of interest" description="Disordered" evidence="1">
    <location>
        <begin position="1"/>
        <end position="122"/>
    </location>
</feature>
<protein>
    <submittedName>
        <fullName evidence="2">Uncharacterized protein</fullName>
    </submittedName>
</protein>
<dbReference type="EMBL" id="JARKIK010001049">
    <property type="protein sequence ID" value="KAK8719943.1"/>
    <property type="molecule type" value="Genomic_DNA"/>
</dbReference>
<dbReference type="Proteomes" id="UP001445076">
    <property type="component" value="Unassembled WGS sequence"/>
</dbReference>
<sequence length="189" mass="21832">ENGKQQTENGNKEREREVTVTENGTRGTKREQRQKTGINKGRKQEVPKIENGKERDRKREQTRTENGKNKDNKRKEREHERKREILKTGKKTGRPTGKKMGNNAILKENDPKENGKANWKENGKRKENGKLYNSKRCAVLLCVGIWCNGPLIRCDSKTERPSGLRCDITGKHYRCDSSTAINRTNRNSK</sequence>
<feature type="compositionally biased region" description="Basic and acidic residues" evidence="1">
    <location>
        <begin position="10"/>
        <end position="19"/>
    </location>
</feature>
<dbReference type="AlphaFoldDB" id="A0AAW0VSP3"/>
<proteinExistence type="predicted"/>
<name>A0AAW0VSP3_CHEQU</name>
<feature type="compositionally biased region" description="Basic and acidic residues" evidence="1">
    <location>
        <begin position="42"/>
        <end position="87"/>
    </location>
</feature>
<feature type="non-terminal residue" evidence="2">
    <location>
        <position position="189"/>
    </location>
</feature>
<reference evidence="2 3" key="1">
    <citation type="journal article" date="2024" name="BMC Genomics">
        <title>Genome assembly of redclaw crayfish (Cherax quadricarinatus) provides insights into its immune adaptation and hypoxia tolerance.</title>
        <authorList>
            <person name="Liu Z."/>
            <person name="Zheng J."/>
            <person name="Li H."/>
            <person name="Fang K."/>
            <person name="Wang S."/>
            <person name="He J."/>
            <person name="Zhou D."/>
            <person name="Weng S."/>
            <person name="Chi M."/>
            <person name="Gu Z."/>
            <person name="He J."/>
            <person name="Li F."/>
            <person name="Wang M."/>
        </authorList>
    </citation>
    <scope>NUCLEOTIDE SEQUENCE [LARGE SCALE GENOMIC DNA]</scope>
    <source>
        <strain evidence="2">ZL_2023a</strain>
    </source>
</reference>
<feature type="non-terminal residue" evidence="2">
    <location>
        <position position="1"/>
    </location>
</feature>
<evidence type="ECO:0000313" key="2">
    <source>
        <dbReference type="EMBL" id="KAK8719943.1"/>
    </source>
</evidence>
<organism evidence="2 3">
    <name type="scientific">Cherax quadricarinatus</name>
    <name type="common">Australian red claw crayfish</name>
    <dbReference type="NCBI Taxonomy" id="27406"/>
    <lineage>
        <taxon>Eukaryota</taxon>
        <taxon>Metazoa</taxon>
        <taxon>Ecdysozoa</taxon>
        <taxon>Arthropoda</taxon>
        <taxon>Crustacea</taxon>
        <taxon>Multicrustacea</taxon>
        <taxon>Malacostraca</taxon>
        <taxon>Eumalacostraca</taxon>
        <taxon>Eucarida</taxon>
        <taxon>Decapoda</taxon>
        <taxon>Pleocyemata</taxon>
        <taxon>Astacidea</taxon>
        <taxon>Parastacoidea</taxon>
        <taxon>Parastacidae</taxon>
        <taxon>Cherax</taxon>
    </lineage>
</organism>
<feature type="compositionally biased region" description="Basic residues" evidence="1">
    <location>
        <begin position="88"/>
        <end position="97"/>
    </location>
</feature>
<accession>A0AAW0VSP3</accession>
<evidence type="ECO:0000313" key="3">
    <source>
        <dbReference type="Proteomes" id="UP001445076"/>
    </source>
</evidence>
<evidence type="ECO:0000256" key="1">
    <source>
        <dbReference type="SAM" id="MobiDB-lite"/>
    </source>
</evidence>
<feature type="compositionally biased region" description="Basic and acidic residues" evidence="1">
    <location>
        <begin position="107"/>
        <end position="122"/>
    </location>
</feature>
<comment type="caution">
    <text evidence="2">The sequence shown here is derived from an EMBL/GenBank/DDBJ whole genome shotgun (WGS) entry which is preliminary data.</text>
</comment>